<sequence>KPITHINGIPKTEVAPGVREKAQVKQIGELLDKRAGSVEAGTLPDAVMKELGAADDSVVLDHDTIGKQGLHHGEIEREEYEAIPAMIAQPVAVVPAKPGAAGPAVILIGRNGRAFYRLVIGRLKSVTKLKSFHAIRESEVRRLMRRGVITDDAIKTENGEE</sequence>
<evidence type="ECO:0000313" key="2">
    <source>
        <dbReference type="Proteomes" id="UP001521074"/>
    </source>
</evidence>
<evidence type="ECO:0000313" key="1">
    <source>
        <dbReference type="EMBL" id="MCE0745538.1"/>
    </source>
</evidence>
<proteinExistence type="predicted"/>
<gene>
    <name evidence="1" type="ORF">LWC05_16840</name>
</gene>
<comment type="caution">
    <text evidence="1">The sequence shown here is derived from an EMBL/GenBank/DDBJ whole genome shotgun (WGS) entry which is preliminary data.</text>
</comment>
<reference evidence="1 2" key="1">
    <citation type="submission" date="2021-12" db="EMBL/GenBank/DDBJ databases">
        <title>Genome sequence of Acetobacter sicerae DmPark20a_162.</title>
        <authorList>
            <person name="Chaston J.M."/>
        </authorList>
    </citation>
    <scope>NUCLEOTIDE SEQUENCE [LARGE SCALE GENOMIC DNA]</scope>
    <source>
        <strain evidence="1 2">DmPark20a_162</strain>
    </source>
</reference>
<dbReference type="EMBL" id="JAJSOJ010000100">
    <property type="protein sequence ID" value="MCE0745538.1"/>
    <property type="molecule type" value="Genomic_DNA"/>
</dbReference>
<organism evidence="1 2">
    <name type="scientific">Acetobacter sicerae</name>
    <dbReference type="NCBI Taxonomy" id="85325"/>
    <lineage>
        <taxon>Bacteria</taxon>
        <taxon>Pseudomonadati</taxon>
        <taxon>Pseudomonadota</taxon>
        <taxon>Alphaproteobacteria</taxon>
        <taxon>Acetobacterales</taxon>
        <taxon>Acetobacteraceae</taxon>
        <taxon>Acetobacter</taxon>
    </lineage>
</organism>
<keyword evidence="2" id="KW-1185">Reference proteome</keyword>
<name>A0ABS8VX32_9PROT</name>
<feature type="non-terminal residue" evidence="1">
    <location>
        <position position="1"/>
    </location>
</feature>
<accession>A0ABS8VX32</accession>
<dbReference type="Proteomes" id="UP001521074">
    <property type="component" value="Unassembled WGS sequence"/>
</dbReference>
<protein>
    <submittedName>
        <fullName evidence="1">Uncharacterized protein</fullName>
    </submittedName>
</protein>